<sequence>MGTRALTILLLLLTLILTLLPQSATADCIPCRYGASTVVCPQPAGVDPANAMTDFACLCSKRSLYESTLARCFSNSDLPSSCSASDTSEHSRIRDECSVRESTGSTTATAGPAPPPPQQTQTQTRTETEKVTDTRTVEGSKDLGTTTASTTTSAEQTPPSLITAGGVETTFVQGEETYTVTYYVSSSSEAQMQTPKSGSIASSGPASTAGSTGGGKDGGGSNGKEGEPRVGTMIGAAVGGVVGVIVLGIAAVEGRKFWRKRRVQRQVEQELKEVLGAHLIEDGAAKRELPRYRMAELAGERRVAELPG</sequence>
<dbReference type="Proteomes" id="UP000326924">
    <property type="component" value="Unassembled WGS sequence"/>
</dbReference>
<proteinExistence type="predicted"/>
<evidence type="ECO:0000313" key="5">
    <source>
        <dbReference type="Proteomes" id="UP000326924"/>
    </source>
</evidence>
<dbReference type="EMBL" id="VXIS01000070">
    <property type="protein sequence ID" value="KAA8908197.1"/>
    <property type="molecule type" value="Genomic_DNA"/>
</dbReference>
<reference evidence="4 5" key="1">
    <citation type="submission" date="2019-09" db="EMBL/GenBank/DDBJ databases">
        <title>Draft genome of the ectomycorrhizal ascomycete Sphaerosporella brunnea.</title>
        <authorList>
            <consortium name="DOE Joint Genome Institute"/>
            <person name="Benucci G.M."/>
            <person name="Marozzi G."/>
            <person name="Antonielli L."/>
            <person name="Sanchez S."/>
            <person name="Marco P."/>
            <person name="Wang X."/>
            <person name="Falini L.B."/>
            <person name="Barry K."/>
            <person name="Haridas S."/>
            <person name="Lipzen A."/>
            <person name="Labutti K."/>
            <person name="Grigoriev I.V."/>
            <person name="Murat C."/>
            <person name="Martin F."/>
            <person name="Albertini E."/>
            <person name="Donnini D."/>
            <person name="Bonito G."/>
        </authorList>
    </citation>
    <scope>NUCLEOTIDE SEQUENCE [LARGE SCALE GENOMIC DNA]</scope>
    <source>
        <strain evidence="4 5">Sb_GMNB300</strain>
    </source>
</reference>
<keyword evidence="2" id="KW-0812">Transmembrane</keyword>
<feature type="region of interest" description="Disordered" evidence="1">
    <location>
        <begin position="188"/>
        <end position="228"/>
    </location>
</feature>
<feature type="compositionally biased region" description="Low complexity" evidence="1">
    <location>
        <begin position="196"/>
        <end position="210"/>
    </location>
</feature>
<keyword evidence="3" id="KW-0732">Signal</keyword>
<feature type="compositionally biased region" description="Gly residues" evidence="1">
    <location>
        <begin position="211"/>
        <end position="223"/>
    </location>
</feature>
<feature type="signal peptide" evidence="3">
    <location>
        <begin position="1"/>
        <end position="26"/>
    </location>
</feature>
<evidence type="ECO:0000313" key="4">
    <source>
        <dbReference type="EMBL" id="KAA8908197.1"/>
    </source>
</evidence>
<evidence type="ECO:0008006" key="6">
    <source>
        <dbReference type="Google" id="ProtNLM"/>
    </source>
</evidence>
<feature type="compositionally biased region" description="Low complexity" evidence="1">
    <location>
        <begin position="100"/>
        <end position="111"/>
    </location>
</feature>
<gene>
    <name evidence="4" type="ORF">FN846DRAFT_906262</name>
</gene>
<dbReference type="InParanoid" id="A0A5J5EZC4"/>
<protein>
    <recommendedName>
        <fullName evidence="6">Extracellular membrane protein CFEM domain-containing protein</fullName>
    </recommendedName>
</protein>
<feature type="compositionally biased region" description="Basic and acidic residues" evidence="1">
    <location>
        <begin position="126"/>
        <end position="141"/>
    </location>
</feature>
<feature type="chain" id="PRO_5023932543" description="Extracellular membrane protein CFEM domain-containing protein" evidence="3">
    <location>
        <begin position="27"/>
        <end position="308"/>
    </location>
</feature>
<dbReference type="OrthoDB" id="5429748at2759"/>
<feature type="transmembrane region" description="Helical" evidence="2">
    <location>
        <begin position="230"/>
        <end position="252"/>
    </location>
</feature>
<name>A0A5J5EZC4_9PEZI</name>
<feature type="compositionally biased region" description="Basic and acidic residues" evidence="1">
    <location>
        <begin position="87"/>
        <end position="99"/>
    </location>
</feature>
<keyword evidence="5" id="KW-1185">Reference proteome</keyword>
<keyword evidence="2" id="KW-0472">Membrane</keyword>
<comment type="caution">
    <text evidence="4">The sequence shown here is derived from an EMBL/GenBank/DDBJ whole genome shotgun (WGS) entry which is preliminary data.</text>
</comment>
<feature type="compositionally biased region" description="Polar residues" evidence="1">
    <location>
        <begin position="76"/>
        <end position="86"/>
    </location>
</feature>
<feature type="region of interest" description="Disordered" evidence="1">
    <location>
        <begin position="76"/>
        <end position="168"/>
    </location>
</feature>
<evidence type="ECO:0000256" key="2">
    <source>
        <dbReference type="SAM" id="Phobius"/>
    </source>
</evidence>
<feature type="compositionally biased region" description="Low complexity" evidence="1">
    <location>
        <begin position="145"/>
        <end position="154"/>
    </location>
</feature>
<accession>A0A5J5EZC4</accession>
<keyword evidence="2" id="KW-1133">Transmembrane helix</keyword>
<organism evidence="4 5">
    <name type="scientific">Sphaerosporella brunnea</name>
    <dbReference type="NCBI Taxonomy" id="1250544"/>
    <lineage>
        <taxon>Eukaryota</taxon>
        <taxon>Fungi</taxon>
        <taxon>Dikarya</taxon>
        <taxon>Ascomycota</taxon>
        <taxon>Pezizomycotina</taxon>
        <taxon>Pezizomycetes</taxon>
        <taxon>Pezizales</taxon>
        <taxon>Pyronemataceae</taxon>
        <taxon>Sphaerosporella</taxon>
    </lineage>
</organism>
<evidence type="ECO:0000256" key="3">
    <source>
        <dbReference type="SAM" id="SignalP"/>
    </source>
</evidence>
<dbReference type="AlphaFoldDB" id="A0A5J5EZC4"/>
<evidence type="ECO:0000256" key="1">
    <source>
        <dbReference type="SAM" id="MobiDB-lite"/>
    </source>
</evidence>